<dbReference type="AlphaFoldDB" id="A0A9C9EM81"/>
<protein>
    <submittedName>
        <fullName evidence="2">Uncharacterized protein</fullName>
    </submittedName>
</protein>
<feature type="chain" id="PRO_5038843461" evidence="1">
    <location>
        <begin position="21"/>
        <end position="128"/>
    </location>
</feature>
<dbReference type="EMBL" id="DRIG01000034">
    <property type="protein sequence ID" value="HEC78126.1"/>
    <property type="molecule type" value="Genomic_DNA"/>
</dbReference>
<proteinExistence type="predicted"/>
<reference evidence="2" key="1">
    <citation type="journal article" date="2020" name="mSystems">
        <title>Genome- and Community-Level Interaction Insights into Carbon Utilization and Element Cycling Functions of Hydrothermarchaeota in Hydrothermal Sediment.</title>
        <authorList>
            <person name="Zhou Z."/>
            <person name="Liu Y."/>
            <person name="Xu W."/>
            <person name="Pan J."/>
            <person name="Luo Z.H."/>
            <person name="Li M."/>
        </authorList>
    </citation>
    <scope>NUCLEOTIDE SEQUENCE</scope>
    <source>
        <strain evidence="2">HyVt-388</strain>
    </source>
</reference>
<accession>A0A9C9EM81</accession>
<comment type="caution">
    <text evidence="2">The sequence shown here is derived from an EMBL/GenBank/DDBJ whole genome shotgun (WGS) entry which is preliminary data.</text>
</comment>
<gene>
    <name evidence="2" type="ORF">ENI34_03165</name>
</gene>
<keyword evidence="1" id="KW-0732">Signal</keyword>
<evidence type="ECO:0000313" key="2">
    <source>
        <dbReference type="EMBL" id="HEC78126.1"/>
    </source>
</evidence>
<evidence type="ECO:0000256" key="1">
    <source>
        <dbReference type="SAM" id="SignalP"/>
    </source>
</evidence>
<name>A0A9C9EM81_UNCW3</name>
<organism evidence="2 3">
    <name type="scientific">candidate division WOR-3 bacterium</name>
    <dbReference type="NCBI Taxonomy" id="2052148"/>
    <lineage>
        <taxon>Bacteria</taxon>
        <taxon>Bacteria division WOR-3</taxon>
    </lineage>
</organism>
<feature type="signal peptide" evidence="1">
    <location>
        <begin position="1"/>
        <end position="20"/>
    </location>
</feature>
<evidence type="ECO:0000313" key="3">
    <source>
        <dbReference type="Proteomes" id="UP000885826"/>
    </source>
</evidence>
<dbReference type="Proteomes" id="UP000885826">
    <property type="component" value="Unassembled WGS sequence"/>
</dbReference>
<sequence>MKYAKYLCLFILLLSLLAHADENKRVPLKKNIQIDGSREHLRGCVLAIEGNKVNFEESWMPLAPDGVVISAPNSEENIDSFDDLRAPFYADIDIYWVGDKTYISAIRMLKQFEYSSDGYIIGEYHDEE</sequence>